<protein>
    <submittedName>
        <fullName evidence="1">Uncharacterized protein</fullName>
    </submittedName>
</protein>
<comment type="caution">
    <text evidence="1">The sequence shown here is derived from an EMBL/GenBank/DDBJ whole genome shotgun (WGS) entry which is preliminary data.</text>
</comment>
<evidence type="ECO:0000313" key="2">
    <source>
        <dbReference type="Proteomes" id="UP001500282"/>
    </source>
</evidence>
<gene>
    <name evidence="1" type="ORF">GCM10009579_10260</name>
</gene>
<reference evidence="1 2" key="1">
    <citation type="journal article" date="2019" name="Int. J. Syst. Evol. Microbiol.">
        <title>The Global Catalogue of Microorganisms (GCM) 10K type strain sequencing project: providing services to taxonomists for standard genome sequencing and annotation.</title>
        <authorList>
            <consortium name="The Broad Institute Genomics Platform"/>
            <consortium name="The Broad Institute Genome Sequencing Center for Infectious Disease"/>
            <person name="Wu L."/>
            <person name="Ma J."/>
        </authorList>
    </citation>
    <scope>NUCLEOTIDE SEQUENCE [LARGE SCALE GENOMIC DNA]</scope>
    <source>
        <strain evidence="1 2">JCM 11448</strain>
    </source>
</reference>
<keyword evidence="2" id="KW-1185">Reference proteome</keyword>
<evidence type="ECO:0000313" key="1">
    <source>
        <dbReference type="EMBL" id="GAA1254260.1"/>
    </source>
</evidence>
<dbReference type="Proteomes" id="UP001500282">
    <property type="component" value="Unassembled WGS sequence"/>
</dbReference>
<sequence length="174" mass="18384">MITSAATLVEVVHPGINRPALEWTLSRVVVEPVTDAVAGHAAALLADTCLHGHKYAIDAMLSATALAPPGRTTVLTSDSEDICHGRATVGGSVRCGRSAGRLRTRSSHRHREVRLDHQLAAHQWLGMSPFAESPAGGTLNEVPADPATSPEAECGVFLYAHPDAVRRSPMTVIT</sequence>
<organism evidence="1 2">
    <name type="scientific">Streptomyces javensis</name>
    <dbReference type="NCBI Taxonomy" id="114698"/>
    <lineage>
        <taxon>Bacteria</taxon>
        <taxon>Bacillati</taxon>
        <taxon>Actinomycetota</taxon>
        <taxon>Actinomycetes</taxon>
        <taxon>Kitasatosporales</taxon>
        <taxon>Streptomycetaceae</taxon>
        <taxon>Streptomyces</taxon>
        <taxon>Streptomyces violaceusniger group</taxon>
    </lineage>
</organism>
<dbReference type="EMBL" id="BAAAIH010000003">
    <property type="protein sequence ID" value="GAA1254260.1"/>
    <property type="molecule type" value="Genomic_DNA"/>
</dbReference>
<name>A0ABN1WLI2_9ACTN</name>
<accession>A0ABN1WLI2</accession>
<proteinExistence type="predicted"/>